<dbReference type="RefSeq" id="WP_089848231.1">
    <property type="nucleotide sequence ID" value="NZ_FNEJ01000012.1"/>
</dbReference>
<evidence type="ECO:0000256" key="3">
    <source>
        <dbReference type="ARBA" id="ARBA00022448"/>
    </source>
</evidence>
<evidence type="ECO:0000256" key="4">
    <source>
        <dbReference type="ARBA" id="ARBA00022729"/>
    </source>
</evidence>
<keyword evidence="4 6" id="KW-0732">Signal</keyword>
<keyword evidence="8" id="KW-1185">Reference proteome</keyword>
<dbReference type="Proteomes" id="UP000199093">
    <property type="component" value="Unassembled WGS sequence"/>
</dbReference>
<dbReference type="GO" id="GO:0030288">
    <property type="term" value="C:outer membrane-bounded periplasmic space"/>
    <property type="evidence" value="ECO:0007669"/>
    <property type="project" value="InterPro"/>
</dbReference>
<reference evidence="7 8" key="1">
    <citation type="submission" date="2016-10" db="EMBL/GenBank/DDBJ databases">
        <authorList>
            <person name="de Groot N.N."/>
        </authorList>
    </citation>
    <scope>NUCLEOTIDE SEQUENCE [LARGE SCALE GENOMIC DNA]</scope>
    <source>
        <strain evidence="7 8">DSM 26424</strain>
    </source>
</reference>
<dbReference type="InterPro" id="IPR004682">
    <property type="entry name" value="TRAP_DctP"/>
</dbReference>
<sequence length="324" mass="35100">MKFITTMAAALCAVTMPAMAETIRIGHATPEDSPIHKALLQFKQTVEDRSEGDITVEIFPGGQIGSVQEMVELVQSGNITMTTGASVHLSATVPELGVLDQFLLFDDETHARTVLDGAAGDALGKAMESRDLHLVGFMELGFRSFTNSRAPLDSLAAFEGLRMRSADNPVQIKAWRAIGAVPVPLAWGEIYSSLQQGLIDGQESALSSMIVERFFEVQDYVSLTGHIYWPELWMANADWYAGLSEAEREIIDTAAQETVTLQRELTAEANAATLAKLEEAGLAVNELPAEDRAEMGAMMNAAIEADIRGKVGDAVYDQFMSALQ</sequence>
<dbReference type="PIRSF" id="PIRSF006470">
    <property type="entry name" value="DctB"/>
    <property type="match status" value="1"/>
</dbReference>
<dbReference type="AlphaFoldDB" id="A0A1G8PBD9"/>
<keyword evidence="3" id="KW-0813">Transport</keyword>
<dbReference type="NCBIfam" id="NF037995">
    <property type="entry name" value="TRAP_S1"/>
    <property type="match status" value="1"/>
</dbReference>
<dbReference type="GO" id="GO:0055085">
    <property type="term" value="P:transmembrane transport"/>
    <property type="evidence" value="ECO:0007669"/>
    <property type="project" value="InterPro"/>
</dbReference>
<comment type="similarity">
    <text evidence="2">Belongs to the bacterial solute-binding protein 7 family.</text>
</comment>
<dbReference type="PANTHER" id="PTHR33376">
    <property type="match status" value="1"/>
</dbReference>
<keyword evidence="7" id="KW-0675">Receptor</keyword>
<dbReference type="EMBL" id="FNEJ01000012">
    <property type="protein sequence ID" value="SDI89638.1"/>
    <property type="molecule type" value="Genomic_DNA"/>
</dbReference>
<feature type="signal peptide" evidence="6">
    <location>
        <begin position="1"/>
        <end position="20"/>
    </location>
</feature>
<evidence type="ECO:0000256" key="5">
    <source>
        <dbReference type="ARBA" id="ARBA00022764"/>
    </source>
</evidence>
<evidence type="ECO:0000256" key="2">
    <source>
        <dbReference type="ARBA" id="ARBA00009023"/>
    </source>
</evidence>
<dbReference type="Pfam" id="PF03480">
    <property type="entry name" value="DctP"/>
    <property type="match status" value="1"/>
</dbReference>
<protein>
    <submittedName>
        <fullName evidence="7">Tripartite ATP-independent transporter solute receptor, DctP family</fullName>
    </submittedName>
</protein>
<keyword evidence="5" id="KW-0574">Periplasm</keyword>
<dbReference type="PANTHER" id="PTHR33376:SF7">
    <property type="entry name" value="C4-DICARBOXYLATE-BINDING PROTEIN DCTB"/>
    <property type="match status" value="1"/>
</dbReference>
<evidence type="ECO:0000313" key="7">
    <source>
        <dbReference type="EMBL" id="SDI89638.1"/>
    </source>
</evidence>
<dbReference type="STRING" id="555512.SAMN04487993_101230"/>
<feature type="chain" id="PRO_5011758698" evidence="6">
    <location>
        <begin position="21"/>
        <end position="324"/>
    </location>
</feature>
<proteinExistence type="inferred from homology"/>
<evidence type="ECO:0000313" key="8">
    <source>
        <dbReference type="Proteomes" id="UP000199093"/>
    </source>
</evidence>
<comment type="subcellular location">
    <subcellularLocation>
        <location evidence="1">Periplasm</location>
    </subcellularLocation>
</comment>
<dbReference type="InterPro" id="IPR038404">
    <property type="entry name" value="TRAP_DctP_sf"/>
</dbReference>
<dbReference type="OrthoDB" id="8673861at2"/>
<dbReference type="Gene3D" id="3.40.190.170">
    <property type="entry name" value="Bacterial extracellular solute-binding protein, family 7"/>
    <property type="match status" value="1"/>
</dbReference>
<organism evidence="7 8">
    <name type="scientific">Salipiger marinus</name>
    <dbReference type="NCBI Taxonomy" id="555512"/>
    <lineage>
        <taxon>Bacteria</taxon>
        <taxon>Pseudomonadati</taxon>
        <taxon>Pseudomonadota</taxon>
        <taxon>Alphaproteobacteria</taxon>
        <taxon>Rhodobacterales</taxon>
        <taxon>Roseobacteraceae</taxon>
        <taxon>Salipiger</taxon>
    </lineage>
</organism>
<name>A0A1G8PBD9_9RHOB</name>
<accession>A0A1G8PBD9</accession>
<gene>
    <name evidence="7" type="ORF">SAMN04487993_101230</name>
</gene>
<evidence type="ECO:0000256" key="1">
    <source>
        <dbReference type="ARBA" id="ARBA00004418"/>
    </source>
</evidence>
<evidence type="ECO:0000256" key="6">
    <source>
        <dbReference type="SAM" id="SignalP"/>
    </source>
</evidence>
<dbReference type="NCBIfam" id="TIGR00787">
    <property type="entry name" value="dctP"/>
    <property type="match status" value="1"/>
</dbReference>
<dbReference type="CDD" id="cd13603">
    <property type="entry name" value="PBP2_TRAP_Siap_TeaA_like"/>
    <property type="match status" value="1"/>
</dbReference>
<dbReference type="InterPro" id="IPR018389">
    <property type="entry name" value="DctP_fam"/>
</dbReference>